<comment type="caution">
    <text evidence="7">The sequence shown here is derived from an EMBL/GenBank/DDBJ whole genome shotgun (WGS) entry which is preliminary data.</text>
</comment>
<feature type="domain" description="CheR-type methyltransferase" evidence="6">
    <location>
        <begin position="1"/>
        <end position="274"/>
    </location>
</feature>
<evidence type="ECO:0000256" key="3">
    <source>
        <dbReference type="ARBA" id="ARBA00022603"/>
    </source>
</evidence>
<keyword evidence="3 7" id="KW-0489">Methyltransferase</keyword>
<dbReference type="PROSITE" id="PS50123">
    <property type="entry name" value="CHER"/>
    <property type="match status" value="1"/>
</dbReference>
<evidence type="ECO:0000256" key="4">
    <source>
        <dbReference type="ARBA" id="ARBA00022679"/>
    </source>
</evidence>
<dbReference type="InterPro" id="IPR036804">
    <property type="entry name" value="CheR_N_sf"/>
</dbReference>
<dbReference type="Proteomes" id="UP000076603">
    <property type="component" value="Unassembled WGS sequence"/>
</dbReference>
<dbReference type="AlphaFoldDB" id="A0A161YNP6"/>
<dbReference type="SUPFAM" id="SSF47757">
    <property type="entry name" value="Chemotaxis receptor methyltransferase CheR, N-terminal domain"/>
    <property type="match status" value="1"/>
</dbReference>
<gene>
    <name evidence="7" type="primary">cheR</name>
    <name evidence="7" type="ORF">CLMAG_21510</name>
</gene>
<dbReference type="InterPro" id="IPR022641">
    <property type="entry name" value="CheR_N"/>
</dbReference>
<dbReference type="InterPro" id="IPR029063">
    <property type="entry name" value="SAM-dependent_MTases_sf"/>
</dbReference>
<dbReference type="InterPro" id="IPR050903">
    <property type="entry name" value="Bact_Chemotaxis_MeTrfase"/>
</dbReference>
<dbReference type="PANTHER" id="PTHR24422">
    <property type="entry name" value="CHEMOTAXIS PROTEIN METHYLTRANSFERASE"/>
    <property type="match status" value="1"/>
</dbReference>
<evidence type="ECO:0000259" key="6">
    <source>
        <dbReference type="PROSITE" id="PS50123"/>
    </source>
</evidence>
<dbReference type="Pfam" id="PF01739">
    <property type="entry name" value="CheR"/>
    <property type="match status" value="1"/>
</dbReference>
<evidence type="ECO:0000256" key="2">
    <source>
        <dbReference type="ARBA" id="ARBA00012534"/>
    </source>
</evidence>
<dbReference type="SUPFAM" id="SSF53335">
    <property type="entry name" value="S-adenosyl-L-methionine-dependent methyltransferases"/>
    <property type="match status" value="1"/>
</dbReference>
<keyword evidence="4 7" id="KW-0808">Transferase</keyword>
<evidence type="ECO:0000256" key="5">
    <source>
        <dbReference type="ARBA" id="ARBA00022691"/>
    </source>
</evidence>
<dbReference type="GO" id="GO:0008983">
    <property type="term" value="F:protein-glutamate O-methyltransferase activity"/>
    <property type="evidence" value="ECO:0007669"/>
    <property type="project" value="UniProtKB-EC"/>
</dbReference>
<dbReference type="InterPro" id="IPR026024">
    <property type="entry name" value="Chemotaxis_MeTrfase_CheR"/>
</dbReference>
<keyword evidence="8" id="KW-1185">Reference proteome</keyword>
<dbReference type="SMART" id="SM00138">
    <property type="entry name" value="MeTrc"/>
    <property type="match status" value="1"/>
</dbReference>
<reference evidence="7 8" key="1">
    <citation type="submission" date="2016-04" db="EMBL/GenBank/DDBJ databases">
        <title>Genome sequence of Clostridium magnum DSM 2767.</title>
        <authorList>
            <person name="Poehlein A."/>
            <person name="Uhlig R."/>
            <person name="Fischer R."/>
            <person name="Bahl H."/>
            <person name="Daniel R."/>
        </authorList>
    </citation>
    <scope>NUCLEOTIDE SEQUENCE [LARGE SCALE GENOMIC DNA]</scope>
    <source>
        <strain evidence="7 8">DSM 2767</strain>
    </source>
</reference>
<evidence type="ECO:0000313" key="7">
    <source>
        <dbReference type="EMBL" id="KZL92342.1"/>
    </source>
</evidence>
<comment type="catalytic activity">
    <reaction evidence="1">
        <text>L-glutamyl-[protein] + S-adenosyl-L-methionine = [protein]-L-glutamate 5-O-methyl ester + S-adenosyl-L-homocysteine</text>
        <dbReference type="Rhea" id="RHEA:24452"/>
        <dbReference type="Rhea" id="RHEA-COMP:10208"/>
        <dbReference type="Rhea" id="RHEA-COMP:10311"/>
        <dbReference type="ChEBI" id="CHEBI:29973"/>
        <dbReference type="ChEBI" id="CHEBI:57856"/>
        <dbReference type="ChEBI" id="CHEBI:59789"/>
        <dbReference type="ChEBI" id="CHEBI:82795"/>
        <dbReference type="EC" id="2.1.1.80"/>
    </reaction>
</comment>
<dbReference type="PATRIC" id="fig|1121326.3.peg.2142"/>
<dbReference type="RefSeq" id="WP_066621751.1">
    <property type="nucleotide sequence ID" value="NZ_FQXL01000004.1"/>
</dbReference>
<dbReference type="EC" id="2.1.1.80" evidence="2"/>
<name>A0A161YNP6_9CLOT</name>
<accession>A0A161YNP6</accession>
<evidence type="ECO:0000256" key="1">
    <source>
        <dbReference type="ARBA" id="ARBA00001541"/>
    </source>
</evidence>
<proteinExistence type="predicted"/>
<sequence>MLTDDLYKKYVGYVFNKTGLCYELNKKYFVVKRIEDRMASLGIKDFKEYYGLIKFSEDQTEFYKLINDLTINETYFFREFPQLQNFAEDILPLVVKKKQEEGDYNLRLWSAACSSGEEPYTLAIILSEMLECPQKWNIEITASDINTEVLETAKIGSYEERSIREVPLEYLSRYFNIRDGKYKINSKISRMVEFKRINLFDLKKMKSMDNYDFIFCRNALIYFSNKSREIVVNSFYNSLNRGGFIFLGHSESIGRVSSAFRAEKIGGIIVHSKY</sequence>
<dbReference type="Gene3D" id="3.40.50.150">
    <property type="entry name" value="Vaccinia Virus protein VP39"/>
    <property type="match status" value="1"/>
</dbReference>
<dbReference type="PANTHER" id="PTHR24422:SF10">
    <property type="entry name" value="CHEMOTAXIS PROTEIN METHYLTRANSFERASE 2"/>
    <property type="match status" value="1"/>
</dbReference>
<dbReference type="PIRSF" id="PIRSF000410">
    <property type="entry name" value="CheR"/>
    <property type="match status" value="1"/>
</dbReference>
<dbReference type="GO" id="GO:0032259">
    <property type="term" value="P:methylation"/>
    <property type="evidence" value="ECO:0007669"/>
    <property type="project" value="UniProtKB-KW"/>
</dbReference>
<dbReference type="InterPro" id="IPR000780">
    <property type="entry name" value="CheR_MeTrfase"/>
</dbReference>
<evidence type="ECO:0000313" key="8">
    <source>
        <dbReference type="Proteomes" id="UP000076603"/>
    </source>
</evidence>
<protein>
    <recommendedName>
        <fullName evidence="2">protein-glutamate O-methyltransferase</fullName>
        <ecNumber evidence="2">2.1.1.80</ecNumber>
    </recommendedName>
</protein>
<keyword evidence="5" id="KW-0949">S-adenosyl-L-methionine</keyword>
<organism evidence="7 8">
    <name type="scientific">Clostridium magnum DSM 2767</name>
    <dbReference type="NCBI Taxonomy" id="1121326"/>
    <lineage>
        <taxon>Bacteria</taxon>
        <taxon>Bacillati</taxon>
        <taxon>Bacillota</taxon>
        <taxon>Clostridia</taxon>
        <taxon>Eubacteriales</taxon>
        <taxon>Clostridiaceae</taxon>
        <taxon>Clostridium</taxon>
    </lineage>
</organism>
<dbReference type="Gene3D" id="1.10.155.10">
    <property type="entry name" value="Chemotaxis receptor methyltransferase CheR, N-terminal domain"/>
    <property type="match status" value="1"/>
</dbReference>
<dbReference type="PRINTS" id="PR00996">
    <property type="entry name" value="CHERMTFRASE"/>
</dbReference>
<dbReference type="STRING" id="1121326.CLMAG_21510"/>
<dbReference type="Pfam" id="PF03705">
    <property type="entry name" value="CheR_N"/>
    <property type="match status" value="1"/>
</dbReference>
<dbReference type="InterPro" id="IPR022642">
    <property type="entry name" value="CheR_C"/>
</dbReference>
<dbReference type="EMBL" id="LWAE01000002">
    <property type="protein sequence ID" value="KZL92342.1"/>
    <property type="molecule type" value="Genomic_DNA"/>
</dbReference>